<comment type="caution">
    <text evidence="1">The sequence shown here is derived from an EMBL/GenBank/DDBJ whole genome shotgun (WGS) entry which is preliminary data.</text>
</comment>
<reference evidence="1" key="1">
    <citation type="journal article" date="2014" name="Front. Microbiol.">
        <title>High frequency of phylogenetically diverse reductive dehalogenase-homologous genes in deep subseafloor sedimentary metagenomes.</title>
        <authorList>
            <person name="Kawai M."/>
            <person name="Futagami T."/>
            <person name="Toyoda A."/>
            <person name="Takaki Y."/>
            <person name="Nishi S."/>
            <person name="Hori S."/>
            <person name="Arai W."/>
            <person name="Tsubouchi T."/>
            <person name="Morono Y."/>
            <person name="Uchiyama I."/>
            <person name="Ito T."/>
            <person name="Fujiyama A."/>
            <person name="Inagaki F."/>
            <person name="Takami H."/>
        </authorList>
    </citation>
    <scope>NUCLEOTIDE SEQUENCE</scope>
    <source>
        <strain evidence="1">Expedition CK06-06</strain>
    </source>
</reference>
<sequence>MKIEIQKKKSSGNGHIGLGMRIKPVSRWIILVDGKIQYEQYTAKKQALLAVSKIVSFAVRSNMAKKVEVSI</sequence>
<accession>X0RMS9</accession>
<dbReference type="AlphaFoldDB" id="X0RMS9"/>
<protein>
    <submittedName>
        <fullName evidence="1">Uncharacterized protein</fullName>
    </submittedName>
</protein>
<gene>
    <name evidence="1" type="ORF">S01H1_15044</name>
</gene>
<evidence type="ECO:0000313" key="1">
    <source>
        <dbReference type="EMBL" id="GAF70134.1"/>
    </source>
</evidence>
<proteinExistence type="predicted"/>
<dbReference type="EMBL" id="BARS01007848">
    <property type="protein sequence ID" value="GAF70134.1"/>
    <property type="molecule type" value="Genomic_DNA"/>
</dbReference>
<organism evidence="1">
    <name type="scientific">marine sediment metagenome</name>
    <dbReference type="NCBI Taxonomy" id="412755"/>
    <lineage>
        <taxon>unclassified sequences</taxon>
        <taxon>metagenomes</taxon>
        <taxon>ecological metagenomes</taxon>
    </lineage>
</organism>
<name>X0RMS9_9ZZZZ</name>